<dbReference type="Pfam" id="PF00004">
    <property type="entry name" value="AAA"/>
    <property type="match status" value="1"/>
</dbReference>
<evidence type="ECO:0000256" key="1">
    <source>
        <dbReference type="SAM" id="MobiDB-lite"/>
    </source>
</evidence>
<dbReference type="Gene3D" id="3.40.50.300">
    <property type="entry name" value="P-loop containing nucleotide triphosphate hydrolases"/>
    <property type="match status" value="2"/>
</dbReference>
<dbReference type="PANTHER" id="PTHR23074:SF83">
    <property type="entry name" value="VACUOLAR PROTEIN SORTING-ASSOCIATED PROTEIN 4A"/>
    <property type="match status" value="1"/>
</dbReference>
<sequence>MFEAIEHLRCKLLGLSRKDLQSEAKCLGVPANLKSADIVEQILEVSSSNENKALPITGAPQMMSGHPTSIPLRENSAALNQQPLSVSGSQCIHISKLQGPVHDSSQKEVGTIEQGVTRNEAEKRVHQPSGAPLIEPLRRNVILSGSAAPLASALSSAASRAASPAVPSDSLGASEFPPGVSPVTKAGAYGFVGAPPAGARPETKADKHTLTGAQPIGCPETKASAYGFVRAPPGASPETSRSSASRSKLVSPYRQRPAIGHRPASPSYLSQTTSLNIPPPAANSMLSPQGHRPGSAAANMRHGHSTAQAVSAQREGMLSPVRRAATPPPRQPASITGIAPRSPHLPVNISKQSRAPPPAGHPTSKPGWSSGTSAVTQPSASPLRLGRSNQVLLPKPCDPVDLSLMSPLRSTNGTSSATYRVPLSPLMSPLNRAPARRVAVAADAHGSKIVATAAASAVARTGSGNDGTLGAVDVSVNAAIKGVRIQDSSAGCDEVDIAFYDELVQSDMVVKQKGDGMMKHVIGMNSIKQHLLDVVCFQNEDPQLQQSTGRRHNYTNNKKQAGPISHADYNLPAASLLKPVLLYGPPGVGKTLMARSLAAEVVAAKHAPTTLLPSSEEREVPNSKQAVHGGGVSKPGGRGATAAVGSNQQKQSNNCQHGIGSTADLNMYVDLAQLVAEHGMQADKMMHAIFRALLSDAPNTADHLRPSALVMDNLQVIQEQQRLDLDKAEAACRLRSAILSGFRDLSVLHSSRQDNSSKATALPCTSNQQPVVSSSSALTAAAGSSRSVATEALLAGAAGGSKGSKRWQPRQQQQQKVPPASSTTAAVPAGAAALGTGAQFCCGRMSPLVVIGVAGGKAGSVDDDLARCFTHSKVYLSLPDPDTRESLLFMALASKEAALSVNDIVELVRCTEGLSQGDIIKVCQKAESLASLTFHNYDNINTLNKTAKEGCFHALKSSKPSSSQTRMTATADGRSSDCQENSIGATADGSPKLYDETASTPKIMMSHFEAALKDARNCLLDQSGAVAYLKWKAHLSAL</sequence>
<feature type="region of interest" description="Disordered" evidence="1">
    <location>
        <begin position="799"/>
        <end position="823"/>
    </location>
</feature>
<feature type="compositionally biased region" description="Polar residues" evidence="1">
    <location>
        <begin position="366"/>
        <end position="380"/>
    </location>
</feature>
<reference evidence="3 4" key="1">
    <citation type="submission" date="2017-08" db="EMBL/GenBank/DDBJ databases">
        <title>Acidophilic green algal genome provides insights into adaptation to an acidic environment.</title>
        <authorList>
            <person name="Hirooka S."/>
            <person name="Hirose Y."/>
            <person name="Kanesaki Y."/>
            <person name="Higuchi S."/>
            <person name="Fujiwara T."/>
            <person name="Onuma R."/>
            <person name="Era A."/>
            <person name="Ohbayashi R."/>
            <person name="Uzuka A."/>
            <person name="Nozaki H."/>
            <person name="Yoshikawa H."/>
            <person name="Miyagishima S.Y."/>
        </authorList>
    </citation>
    <scope>NUCLEOTIDE SEQUENCE [LARGE SCALE GENOMIC DNA]</scope>
    <source>
        <strain evidence="3 4">NIES-2499</strain>
    </source>
</reference>
<feature type="compositionally biased region" description="Polar residues" evidence="1">
    <location>
        <begin position="958"/>
        <end position="968"/>
    </location>
</feature>
<dbReference type="SUPFAM" id="SSF52540">
    <property type="entry name" value="P-loop containing nucleoside triphosphate hydrolases"/>
    <property type="match status" value="1"/>
</dbReference>
<feature type="domain" description="ATPase AAA-type core" evidence="2">
    <location>
        <begin position="580"/>
        <end position="601"/>
    </location>
</feature>
<dbReference type="GO" id="GO:0016887">
    <property type="term" value="F:ATP hydrolysis activity"/>
    <property type="evidence" value="ECO:0007669"/>
    <property type="project" value="InterPro"/>
</dbReference>
<feature type="region of interest" description="Disordered" evidence="1">
    <location>
        <begin position="610"/>
        <end position="658"/>
    </location>
</feature>
<proteinExistence type="predicted"/>
<feature type="compositionally biased region" description="Polar residues" evidence="1">
    <location>
        <begin position="644"/>
        <end position="656"/>
    </location>
</feature>
<feature type="region of interest" description="Disordered" evidence="1">
    <location>
        <begin position="957"/>
        <end position="993"/>
    </location>
</feature>
<name>A0A250XP99_9CHLO</name>
<dbReference type="EMBL" id="BEGY01000140">
    <property type="protein sequence ID" value="GAX84905.1"/>
    <property type="molecule type" value="Genomic_DNA"/>
</dbReference>
<dbReference type="InterPro" id="IPR003959">
    <property type="entry name" value="ATPase_AAA_core"/>
</dbReference>
<dbReference type="OrthoDB" id="563351at2759"/>
<evidence type="ECO:0000313" key="3">
    <source>
        <dbReference type="EMBL" id="GAX84905.1"/>
    </source>
</evidence>
<dbReference type="InterPro" id="IPR050304">
    <property type="entry name" value="MT-severing_AAA_ATPase"/>
</dbReference>
<feature type="compositionally biased region" description="Low complexity" evidence="1">
    <location>
        <begin position="811"/>
        <end position="823"/>
    </location>
</feature>
<protein>
    <recommendedName>
        <fullName evidence="2">ATPase AAA-type core domain-containing protein</fullName>
    </recommendedName>
</protein>
<feature type="compositionally biased region" description="Low complexity" evidence="1">
    <location>
        <begin position="236"/>
        <end position="251"/>
    </location>
</feature>
<accession>A0A250XP99</accession>
<organism evidence="3 4">
    <name type="scientific">Chlamydomonas eustigma</name>
    <dbReference type="NCBI Taxonomy" id="1157962"/>
    <lineage>
        <taxon>Eukaryota</taxon>
        <taxon>Viridiplantae</taxon>
        <taxon>Chlorophyta</taxon>
        <taxon>core chlorophytes</taxon>
        <taxon>Chlorophyceae</taxon>
        <taxon>CS clade</taxon>
        <taxon>Chlamydomonadales</taxon>
        <taxon>Chlamydomonadaceae</taxon>
        <taxon>Chlamydomonas</taxon>
    </lineage>
</organism>
<comment type="caution">
    <text evidence="3">The sequence shown here is derived from an EMBL/GenBank/DDBJ whole genome shotgun (WGS) entry which is preliminary data.</text>
</comment>
<evidence type="ECO:0000259" key="2">
    <source>
        <dbReference type="Pfam" id="PF00004"/>
    </source>
</evidence>
<feature type="compositionally biased region" description="Polar residues" evidence="1">
    <location>
        <begin position="267"/>
        <end position="276"/>
    </location>
</feature>
<dbReference type="GO" id="GO:0005524">
    <property type="term" value="F:ATP binding"/>
    <property type="evidence" value="ECO:0007669"/>
    <property type="project" value="InterPro"/>
</dbReference>
<feature type="region of interest" description="Disordered" evidence="1">
    <location>
        <begin position="194"/>
        <end position="382"/>
    </location>
</feature>
<dbReference type="AlphaFoldDB" id="A0A250XP99"/>
<gene>
    <name evidence="3" type="ORF">CEUSTIGMA_g12326.t1</name>
</gene>
<dbReference type="PANTHER" id="PTHR23074">
    <property type="entry name" value="AAA DOMAIN-CONTAINING"/>
    <property type="match status" value="1"/>
</dbReference>
<dbReference type="InterPro" id="IPR027417">
    <property type="entry name" value="P-loop_NTPase"/>
</dbReference>
<evidence type="ECO:0000313" key="4">
    <source>
        <dbReference type="Proteomes" id="UP000232323"/>
    </source>
</evidence>
<keyword evidence="4" id="KW-1185">Reference proteome</keyword>
<dbReference type="Gene3D" id="1.10.8.60">
    <property type="match status" value="1"/>
</dbReference>
<feature type="compositionally biased region" description="Gly residues" evidence="1">
    <location>
        <begin position="628"/>
        <end position="639"/>
    </location>
</feature>
<dbReference type="Proteomes" id="UP000232323">
    <property type="component" value="Unassembled WGS sequence"/>
</dbReference>